<evidence type="ECO:0000313" key="5">
    <source>
        <dbReference type="Proteomes" id="UP000002247"/>
    </source>
</evidence>
<dbReference type="Proteomes" id="UP000002247">
    <property type="component" value="Chromosome"/>
</dbReference>
<evidence type="ECO:0000256" key="2">
    <source>
        <dbReference type="ARBA" id="ARBA00022679"/>
    </source>
</evidence>
<comment type="similarity">
    <text evidence="1">Belongs to the P-Pant transferase superfamily. Gsp/Sfp/HetI/AcpT family.</text>
</comment>
<sequence length="234" mass="26188">MIQSVTTPDERADLPKISDGVFVARADVEDWAFEPVSHRAMERLLDCDYPQWQAARSDEWRAWFAATRHFAKTMVARVADVHIDDVEMRRTTFRRPEFVLRGSGRRPVADANLAHTRSTAVMAVSVRGPIGVDVEAADRKLDSSGFAQAVCHPEELQIYERLGPQARQQMLVRVWTWKEAATKAMGTGLTTQFASLRAHLALAEVIDPRGGRWRVHTLRGGGYQAAVASEARHA</sequence>
<dbReference type="STRING" id="640132.Srot_3015"/>
<protein>
    <submittedName>
        <fullName evidence="4">4'-phosphopantetheinyl transferase</fullName>
    </submittedName>
</protein>
<dbReference type="EMBL" id="CP001958">
    <property type="protein sequence ID" value="ADG99442.1"/>
    <property type="molecule type" value="Genomic_DNA"/>
</dbReference>
<dbReference type="GO" id="GO:0019878">
    <property type="term" value="P:lysine biosynthetic process via aminoadipic acid"/>
    <property type="evidence" value="ECO:0007669"/>
    <property type="project" value="TreeGrafter"/>
</dbReference>
<organism evidence="4 5">
    <name type="scientific">Segniliparus rotundus (strain ATCC BAA-972 / CDC 1076 / CIP 108378 / DSM 44985 / JCM 13578)</name>
    <dbReference type="NCBI Taxonomy" id="640132"/>
    <lineage>
        <taxon>Bacteria</taxon>
        <taxon>Bacillati</taxon>
        <taxon>Actinomycetota</taxon>
        <taxon>Actinomycetes</taxon>
        <taxon>Mycobacteriales</taxon>
        <taxon>Segniliparaceae</taxon>
        <taxon>Segniliparus</taxon>
    </lineage>
</organism>
<accession>D6ZEG6</accession>
<dbReference type="InterPro" id="IPR008278">
    <property type="entry name" value="4-PPantetheinyl_Trfase_dom"/>
</dbReference>
<dbReference type="Pfam" id="PF01648">
    <property type="entry name" value="ACPS"/>
    <property type="match status" value="1"/>
</dbReference>
<dbReference type="GO" id="GO:0000287">
    <property type="term" value="F:magnesium ion binding"/>
    <property type="evidence" value="ECO:0007669"/>
    <property type="project" value="InterPro"/>
</dbReference>
<feature type="domain" description="4'-phosphopantetheinyl transferase" evidence="3">
    <location>
        <begin position="129"/>
        <end position="220"/>
    </location>
</feature>
<name>D6ZEG6_SEGRD</name>
<gene>
    <name evidence="4" type="ordered locus">Srot_3015</name>
</gene>
<dbReference type="GO" id="GO:0008897">
    <property type="term" value="F:holo-[acyl-carrier-protein] synthase activity"/>
    <property type="evidence" value="ECO:0007669"/>
    <property type="project" value="InterPro"/>
</dbReference>
<keyword evidence="5" id="KW-1185">Reference proteome</keyword>
<dbReference type="KEGG" id="srt:Srot_3015"/>
<proteinExistence type="inferred from homology"/>
<evidence type="ECO:0000313" key="4">
    <source>
        <dbReference type="EMBL" id="ADG99442.1"/>
    </source>
</evidence>
<dbReference type="PANTHER" id="PTHR12215">
    <property type="entry name" value="PHOSPHOPANTETHEINE TRANSFERASE"/>
    <property type="match status" value="1"/>
</dbReference>
<keyword evidence="2 4" id="KW-0808">Transferase</keyword>
<evidence type="ECO:0000259" key="3">
    <source>
        <dbReference type="Pfam" id="PF01648"/>
    </source>
</evidence>
<dbReference type="InterPro" id="IPR037143">
    <property type="entry name" value="4-PPantetheinyl_Trfase_dom_sf"/>
</dbReference>
<dbReference type="Gene3D" id="3.90.470.20">
    <property type="entry name" value="4'-phosphopantetheinyl transferase domain"/>
    <property type="match status" value="2"/>
</dbReference>
<reference evidence="4 5" key="1">
    <citation type="journal article" date="2010" name="Stand. Genomic Sci.">
        <title>Complete genome sequence of Segniliparus rotundus type strain (CDC 1076).</title>
        <authorList>
            <person name="Sikorski J."/>
            <person name="Lapidus A."/>
            <person name="Copeland A."/>
            <person name="Misra M."/>
            <person name="Glavina Del Rio T."/>
            <person name="Nolan M."/>
            <person name="Lucas S."/>
            <person name="Chen F."/>
            <person name="Tice H."/>
            <person name="Cheng J.F."/>
            <person name="Jando M."/>
            <person name="Schneider S."/>
            <person name="Bruce D."/>
            <person name="Goodwin L."/>
            <person name="Pitluck S."/>
            <person name="Liolios K."/>
            <person name="Mikhailova N."/>
            <person name="Pati A."/>
            <person name="Ivanova N."/>
            <person name="Mavromatis K."/>
            <person name="Chen A."/>
            <person name="Palaniappan K."/>
            <person name="Chertkov O."/>
            <person name="Land M."/>
            <person name="Hauser L."/>
            <person name="Chang Y.J."/>
            <person name="Jeffries C.D."/>
            <person name="Brettin T."/>
            <person name="Detter J.C."/>
            <person name="Han C."/>
            <person name="Rohde M."/>
            <person name="Goker M."/>
            <person name="Bristow J."/>
            <person name="Eisen J.A."/>
            <person name="Markowitz V."/>
            <person name="Hugenholtz P."/>
            <person name="Kyrpides N.C."/>
            <person name="Klenk H.P."/>
        </authorList>
    </citation>
    <scope>NUCLEOTIDE SEQUENCE [LARGE SCALE GENOMIC DNA]</scope>
    <source>
        <strain evidence="5">ATCC BAA-972 / CDC 1076 / CIP 108378 / DSM 44985 / JCM 13578</strain>
    </source>
</reference>
<dbReference type="GO" id="GO:0005829">
    <property type="term" value="C:cytosol"/>
    <property type="evidence" value="ECO:0007669"/>
    <property type="project" value="TreeGrafter"/>
</dbReference>
<dbReference type="PANTHER" id="PTHR12215:SF10">
    <property type="entry name" value="L-AMINOADIPATE-SEMIALDEHYDE DEHYDROGENASE-PHOSPHOPANTETHEINYL TRANSFERASE"/>
    <property type="match status" value="1"/>
</dbReference>
<dbReference type="InterPro" id="IPR050559">
    <property type="entry name" value="P-Pant_transferase_sf"/>
</dbReference>
<dbReference type="eggNOG" id="COG2091">
    <property type="taxonomic scope" value="Bacteria"/>
</dbReference>
<dbReference type="OrthoDB" id="190168at2"/>
<dbReference type="SUPFAM" id="SSF56214">
    <property type="entry name" value="4'-phosphopantetheinyl transferase"/>
    <property type="match status" value="2"/>
</dbReference>
<dbReference type="HOGENOM" id="CLU_1188897_0_0_11"/>
<evidence type="ECO:0000256" key="1">
    <source>
        <dbReference type="ARBA" id="ARBA00010990"/>
    </source>
</evidence>
<dbReference type="AlphaFoldDB" id="D6ZEG6"/>
<dbReference type="RefSeq" id="WP_013139889.1">
    <property type="nucleotide sequence ID" value="NC_014168.1"/>
</dbReference>